<dbReference type="KEGG" id="cgo:Corgl_0308"/>
<feature type="transmembrane region" description="Helical" evidence="1">
    <location>
        <begin position="95"/>
        <end position="116"/>
    </location>
</feature>
<evidence type="ECO:0000256" key="1">
    <source>
        <dbReference type="SAM" id="Phobius"/>
    </source>
</evidence>
<sequence>MRMVIIEGIGNTIMLVLIGFALTAGLSVDIGPRYFYIVMNGWVFALVAYLICYMIILLRENRRQGAPFSRLLFGLQLHADVDEREALISCRAGRIAYLAVIVNAGVDLWLLAVARIATAASLITLDAYAFGCWLIIIMCIVANLSYLIAWSHAYLR</sequence>
<dbReference type="eggNOG" id="COG5000">
    <property type="taxonomic scope" value="Bacteria"/>
</dbReference>
<dbReference type="EMBL" id="CP002628">
    <property type="protein sequence ID" value="AEB06429.1"/>
    <property type="molecule type" value="Genomic_DNA"/>
</dbReference>
<feature type="transmembrane region" description="Helical" evidence="1">
    <location>
        <begin position="34"/>
        <end position="58"/>
    </location>
</feature>
<keyword evidence="3" id="KW-1185">Reference proteome</keyword>
<gene>
    <name evidence="2" type="ordered locus">Corgl_0308</name>
</gene>
<keyword evidence="1" id="KW-0812">Transmembrane</keyword>
<evidence type="ECO:0000313" key="3">
    <source>
        <dbReference type="Proteomes" id="UP000006851"/>
    </source>
</evidence>
<evidence type="ECO:0000313" key="2">
    <source>
        <dbReference type="EMBL" id="AEB06429.1"/>
    </source>
</evidence>
<name>F2NA35_CORGP</name>
<keyword evidence="1" id="KW-0472">Membrane</keyword>
<dbReference type="STRING" id="700015.Corgl_0308"/>
<dbReference type="AlphaFoldDB" id="F2NA35"/>
<accession>F2NA35</accession>
<dbReference type="Proteomes" id="UP000006851">
    <property type="component" value="Chromosome"/>
</dbReference>
<proteinExistence type="predicted"/>
<organism evidence="2 3">
    <name type="scientific">Coriobacterium glomerans (strain ATCC 49209 / DSM 20642 / JCM 10262 / PW2)</name>
    <dbReference type="NCBI Taxonomy" id="700015"/>
    <lineage>
        <taxon>Bacteria</taxon>
        <taxon>Bacillati</taxon>
        <taxon>Actinomycetota</taxon>
        <taxon>Coriobacteriia</taxon>
        <taxon>Coriobacteriales</taxon>
        <taxon>Coriobacteriaceae</taxon>
        <taxon>Coriobacterium</taxon>
    </lineage>
</organism>
<protein>
    <submittedName>
        <fullName evidence="2">Uncharacterized protein</fullName>
    </submittedName>
</protein>
<reference evidence="3" key="1">
    <citation type="journal article" date="2013" name="Stand. Genomic Sci.">
        <title>Complete genome sequence of Coriobacterium glomerans type strain (PW2(T)) from the midgut of Pyrrhocoris apterus L. (red soldier bug).</title>
        <authorList>
            <person name="Stackebrandt E."/>
            <person name="Zeytun A."/>
            <person name="Lapidus A."/>
            <person name="Nolan M."/>
            <person name="Lucas S."/>
            <person name="Hammon N."/>
            <person name="Deshpande S."/>
            <person name="Cheng J.F."/>
            <person name="Tapia R."/>
            <person name="Goodwin L.A."/>
            <person name="Pitluck S."/>
            <person name="Liolios K."/>
            <person name="Pagani I."/>
            <person name="Ivanova N."/>
            <person name="Mavromatis K."/>
            <person name="Mikhailova N."/>
            <person name="Huntemann M."/>
            <person name="Pati A."/>
            <person name="Chen A."/>
            <person name="Palaniappan K."/>
            <person name="Chang Y.J."/>
            <person name="Land M."/>
            <person name="Hauser L."/>
            <person name="Rohde M."/>
            <person name="Pukall R."/>
            <person name="Goker M."/>
            <person name="Detter J.C."/>
            <person name="Woyke T."/>
            <person name="Bristow J."/>
            <person name="Eisen J.A."/>
            <person name="Markowitz V."/>
            <person name="Hugenholtz P."/>
            <person name="Kyrpides N.C."/>
            <person name="Klenk H.P."/>
        </authorList>
    </citation>
    <scope>NUCLEOTIDE SEQUENCE</scope>
    <source>
        <strain evidence="3">ATCC 49209 / DSM 20642 / JCM 10262 / PW2</strain>
    </source>
</reference>
<feature type="transmembrane region" description="Helical" evidence="1">
    <location>
        <begin position="128"/>
        <end position="149"/>
    </location>
</feature>
<dbReference type="HOGENOM" id="CLU_1683624_0_0_11"/>
<feature type="transmembrane region" description="Helical" evidence="1">
    <location>
        <begin position="12"/>
        <end position="28"/>
    </location>
</feature>
<keyword evidence="1" id="KW-1133">Transmembrane helix</keyword>